<reference evidence="11 12" key="1">
    <citation type="journal article" date="2016" name="Int. J. Syst. Evol. Microbiol.">
        <title>Proposal of Mucilaginibacter phyllosphaerae sp. nov. isolated from the phyllosphere of Galium album.</title>
        <authorList>
            <person name="Aydogan E.L."/>
            <person name="Busse H.J."/>
            <person name="Moser G."/>
            <person name="Muller C."/>
            <person name="Kampfer P."/>
            <person name="Glaeser S.P."/>
        </authorList>
    </citation>
    <scope>NUCLEOTIDE SEQUENCE [LARGE SCALE GENOMIC DNA]</scope>
    <source>
        <strain evidence="11 12">PP-F2FG21</strain>
    </source>
</reference>
<feature type="transmembrane region" description="Helical" evidence="8">
    <location>
        <begin position="387"/>
        <end position="405"/>
    </location>
</feature>
<dbReference type="EMBL" id="JACIEG010000002">
    <property type="protein sequence ID" value="MBB3968793.1"/>
    <property type="molecule type" value="Genomic_DNA"/>
</dbReference>
<evidence type="ECO:0000256" key="8">
    <source>
        <dbReference type="SAM" id="Phobius"/>
    </source>
</evidence>
<evidence type="ECO:0000256" key="7">
    <source>
        <dbReference type="ARBA" id="ARBA00023136"/>
    </source>
</evidence>
<evidence type="ECO:0000256" key="5">
    <source>
        <dbReference type="ARBA" id="ARBA00022692"/>
    </source>
</evidence>
<dbReference type="GO" id="GO:0009103">
    <property type="term" value="P:lipopolysaccharide biosynthetic process"/>
    <property type="evidence" value="ECO:0007669"/>
    <property type="project" value="UniProtKB-ARBA"/>
</dbReference>
<feature type="transmembrane region" description="Helical" evidence="8">
    <location>
        <begin position="110"/>
        <end position="127"/>
    </location>
</feature>
<evidence type="ECO:0000256" key="2">
    <source>
        <dbReference type="ARBA" id="ARBA00022475"/>
    </source>
</evidence>
<proteinExistence type="predicted"/>
<dbReference type="InterPro" id="IPR050297">
    <property type="entry name" value="LipidA_mod_glycosyltrf_83"/>
</dbReference>
<feature type="transmembrane region" description="Helical" evidence="8">
    <location>
        <begin position="82"/>
        <end position="103"/>
    </location>
</feature>
<feature type="domain" description="Glycosyltransferase RgtA/B/C/D-like" evidence="9">
    <location>
        <begin position="61"/>
        <end position="209"/>
    </location>
</feature>
<reference evidence="11" key="2">
    <citation type="submission" date="2019-03" db="EMBL/GenBank/DDBJ databases">
        <authorList>
            <person name="Yan Y.-Q."/>
            <person name="Du Z.-J."/>
        </authorList>
    </citation>
    <scope>NUCLEOTIDE SEQUENCE</scope>
    <source>
        <strain evidence="11">PP-F2FG21</strain>
    </source>
</reference>
<evidence type="ECO:0000256" key="3">
    <source>
        <dbReference type="ARBA" id="ARBA00022676"/>
    </source>
</evidence>
<keyword evidence="13" id="KW-1185">Reference proteome</keyword>
<keyword evidence="6 8" id="KW-1133">Transmembrane helix</keyword>
<feature type="transmembrane region" description="Helical" evidence="8">
    <location>
        <begin position="206"/>
        <end position="227"/>
    </location>
</feature>
<dbReference type="GO" id="GO:0005886">
    <property type="term" value="C:plasma membrane"/>
    <property type="evidence" value="ECO:0007669"/>
    <property type="project" value="UniProtKB-SubCell"/>
</dbReference>
<evidence type="ECO:0000313" key="11">
    <source>
        <dbReference type="EMBL" id="TEW67572.1"/>
    </source>
</evidence>
<comment type="caution">
    <text evidence="11">The sequence shown here is derived from an EMBL/GenBank/DDBJ whole genome shotgun (WGS) entry which is preliminary data.</text>
</comment>
<feature type="transmembrane region" description="Helical" evidence="8">
    <location>
        <begin position="305"/>
        <end position="324"/>
    </location>
</feature>
<dbReference type="Proteomes" id="UP000583101">
    <property type="component" value="Unassembled WGS sequence"/>
</dbReference>
<evidence type="ECO:0000256" key="1">
    <source>
        <dbReference type="ARBA" id="ARBA00004651"/>
    </source>
</evidence>
<dbReference type="AlphaFoldDB" id="A0A4Y8AGW4"/>
<keyword evidence="3" id="KW-0328">Glycosyltransferase</keyword>
<dbReference type="PANTHER" id="PTHR33908:SF3">
    <property type="entry name" value="UNDECAPRENYL PHOSPHATE-ALPHA-4-AMINO-4-DEOXY-L-ARABINOSE ARABINOSYL TRANSFERASE"/>
    <property type="match status" value="1"/>
</dbReference>
<dbReference type="PANTHER" id="PTHR33908">
    <property type="entry name" value="MANNOSYLTRANSFERASE YKCB-RELATED"/>
    <property type="match status" value="1"/>
</dbReference>
<dbReference type="GO" id="GO:0010041">
    <property type="term" value="P:response to iron(III) ion"/>
    <property type="evidence" value="ECO:0007669"/>
    <property type="project" value="TreeGrafter"/>
</dbReference>
<dbReference type="GO" id="GO:0016763">
    <property type="term" value="F:pentosyltransferase activity"/>
    <property type="evidence" value="ECO:0007669"/>
    <property type="project" value="TreeGrafter"/>
</dbReference>
<evidence type="ECO:0000313" key="10">
    <source>
        <dbReference type="EMBL" id="MBB3968793.1"/>
    </source>
</evidence>
<feature type="transmembrane region" description="Helical" evidence="8">
    <location>
        <begin position="161"/>
        <end position="185"/>
    </location>
</feature>
<protein>
    <submittedName>
        <fullName evidence="10">4-amino-4-deoxy-L-arabinose transferase-like glycosyltransferase</fullName>
    </submittedName>
    <submittedName>
        <fullName evidence="11">Glycosyl transferase</fullName>
    </submittedName>
</protein>
<dbReference type="EMBL" id="SNQG01000002">
    <property type="protein sequence ID" value="TEW67572.1"/>
    <property type="molecule type" value="Genomic_DNA"/>
</dbReference>
<dbReference type="Pfam" id="PF13231">
    <property type="entry name" value="PMT_2"/>
    <property type="match status" value="1"/>
</dbReference>
<evidence type="ECO:0000313" key="13">
    <source>
        <dbReference type="Proteomes" id="UP000583101"/>
    </source>
</evidence>
<evidence type="ECO:0000256" key="6">
    <source>
        <dbReference type="ARBA" id="ARBA00022989"/>
    </source>
</evidence>
<dbReference type="Proteomes" id="UP000297248">
    <property type="component" value="Unassembled WGS sequence"/>
</dbReference>
<keyword evidence="7 8" id="KW-0472">Membrane</keyword>
<organism evidence="11 12">
    <name type="scientific">Mucilaginibacter phyllosphaerae</name>
    <dbReference type="NCBI Taxonomy" id="1812349"/>
    <lineage>
        <taxon>Bacteria</taxon>
        <taxon>Pseudomonadati</taxon>
        <taxon>Bacteroidota</taxon>
        <taxon>Sphingobacteriia</taxon>
        <taxon>Sphingobacteriales</taxon>
        <taxon>Sphingobacteriaceae</taxon>
        <taxon>Mucilaginibacter</taxon>
    </lineage>
</organism>
<feature type="transmembrane region" description="Helical" evidence="8">
    <location>
        <begin position="361"/>
        <end position="381"/>
    </location>
</feature>
<evidence type="ECO:0000259" key="9">
    <source>
        <dbReference type="Pfam" id="PF13231"/>
    </source>
</evidence>
<sequence>MTNNYKPFYLLIFALALLVSFAGITTDFFTDDQGLYAAIAKSMVHRNDLLQLFSYNRDWLDKPHFPFWTTAVSFKLLGISVWAYRLPALLFFLLGLLYTYLFARRFYTKEIALTAVLILMTAQHILLSNLDVRAEPYLMALIIGSIYHISRYSDKTAFKHLLPAALLTACAIMTKGVFVIVVIYGGLLGQQLFQKKFLHLFYGKWLLLYVLTFIFTLPEFYALYIQFDLHPEKLVFDRHQVSGIRWFLWDSQFGRFANNGPIKQKASGDVFFFLHTLLWAFLPWCLLFYYSVYKSIKKIWHKVALPEYYTLSGGLLLLALFSLSRFQLPFYTNILFPLFAIITAPYCFVQLSRAGEIYRRVALWLFVITLPIVVIIIHIYLKPASPLLFITDLAVFGLLAAFIIIKIKQAGYRVFLLTCCAVLFANFYLNTVMFPTIASYNGQVSAGKYINQPQFTNARIYTLRPSNNIFQFYCNQPVDLVAIADFEKFPANKQAIFFASQASLDELASNKAGFRIIKAFTDYPQENILPAFINSATRSKVLSRVYLISR</sequence>
<feature type="transmembrane region" description="Helical" evidence="8">
    <location>
        <begin position="412"/>
        <end position="429"/>
    </location>
</feature>
<dbReference type="OrthoDB" id="9178203at2"/>
<accession>A0A4Y8AGW4</accession>
<keyword evidence="2" id="KW-1003">Cell membrane</keyword>
<evidence type="ECO:0000313" key="12">
    <source>
        <dbReference type="Proteomes" id="UP000297248"/>
    </source>
</evidence>
<keyword evidence="4 11" id="KW-0808">Transferase</keyword>
<gene>
    <name evidence="11" type="ORF">E2R65_06175</name>
    <name evidence="10" type="ORF">GGR35_001385</name>
</gene>
<reference evidence="10 13" key="3">
    <citation type="submission" date="2020-08" db="EMBL/GenBank/DDBJ databases">
        <title>Genomic Encyclopedia of Type Strains, Phase IV (KMG-IV): sequencing the most valuable type-strain genomes for metagenomic binning, comparative biology and taxonomic classification.</title>
        <authorList>
            <person name="Goeker M."/>
        </authorList>
    </citation>
    <scope>NUCLEOTIDE SEQUENCE [LARGE SCALE GENOMIC DNA]</scope>
    <source>
        <strain evidence="10 13">DSM 100995</strain>
    </source>
</reference>
<feature type="transmembrane region" description="Helical" evidence="8">
    <location>
        <begin position="330"/>
        <end position="349"/>
    </location>
</feature>
<name>A0A4Y8AGW4_9SPHI</name>
<evidence type="ECO:0000256" key="4">
    <source>
        <dbReference type="ARBA" id="ARBA00022679"/>
    </source>
</evidence>
<comment type="subcellular location">
    <subcellularLocation>
        <location evidence="1">Cell membrane</location>
        <topology evidence="1">Multi-pass membrane protein</topology>
    </subcellularLocation>
</comment>
<dbReference type="RefSeq" id="WP_134335624.1">
    <property type="nucleotide sequence ID" value="NZ_BMCZ01000004.1"/>
</dbReference>
<dbReference type="InterPro" id="IPR038731">
    <property type="entry name" value="RgtA/B/C-like"/>
</dbReference>
<feature type="transmembrane region" description="Helical" evidence="8">
    <location>
        <begin position="270"/>
        <end position="293"/>
    </location>
</feature>
<keyword evidence="5 8" id="KW-0812">Transmembrane</keyword>